<feature type="domain" description="DUF4082" evidence="2">
    <location>
        <begin position="155"/>
        <end position="289"/>
    </location>
</feature>
<dbReference type="SUPFAM" id="SSF81296">
    <property type="entry name" value="E set domains"/>
    <property type="match status" value="1"/>
</dbReference>
<dbReference type="InterPro" id="IPR025141">
    <property type="entry name" value="DUF4082"/>
</dbReference>
<gene>
    <name evidence="3" type="ORF">EKG83_25545</name>
</gene>
<feature type="signal peptide" evidence="1">
    <location>
        <begin position="1"/>
        <end position="26"/>
    </location>
</feature>
<dbReference type="AlphaFoldDB" id="A0A5Q0H267"/>
<accession>A0A5Q0H267</accession>
<dbReference type="EMBL" id="CP034550">
    <property type="protein sequence ID" value="QFZ20336.1"/>
    <property type="molecule type" value="Genomic_DNA"/>
</dbReference>
<dbReference type="Proteomes" id="UP000325787">
    <property type="component" value="Chromosome"/>
</dbReference>
<dbReference type="KEGG" id="ssyi:EKG83_25545"/>
<evidence type="ECO:0000259" key="2">
    <source>
        <dbReference type="Pfam" id="PF13313"/>
    </source>
</evidence>
<sequence>MSRSLRLSAVVAAVVLVLSGTSVAQAAEPTASFFTPTTQAGVAVGVPVIVTGTTLLGNTAPVTGTELTFDGGATWVEPTPVELFPDFRIDWSYLWTPTEAGTTEIAARPVTTAGPGAVSAPIVVHVGGETVVQPVNCSVRCEMSMPFVTEAGEHEDIDDQPVEVGVRVRVDRPGVMLGASTLRGNYRGTLVVRMWADGVLLAEQPYDHPGRMVQADFATPVPVEPGREYVVSFYSPQGGYMATEDYFTGTLVAAPFIAPHDGVHGAGVYHYGVGGGFPTDTYHDSSYSVLPEFRG</sequence>
<feature type="chain" id="PRO_5024883286" evidence="1">
    <location>
        <begin position="27"/>
        <end position="295"/>
    </location>
</feature>
<dbReference type="InterPro" id="IPR014756">
    <property type="entry name" value="Ig_E-set"/>
</dbReference>
<evidence type="ECO:0000313" key="3">
    <source>
        <dbReference type="EMBL" id="QFZ20336.1"/>
    </source>
</evidence>
<evidence type="ECO:0000256" key="1">
    <source>
        <dbReference type="SAM" id="SignalP"/>
    </source>
</evidence>
<reference evidence="4" key="1">
    <citation type="journal article" date="2021" name="Curr. Microbiol.">
        <title>Complete genome of nocamycin-producing strain Saccharothrix syringae NRRL B-16468 reveals the biosynthetic potential for secondary metabolites.</title>
        <authorList>
            <person name="Mo X."/>
            <person name="Yang S."/>
        </authorList>
    </citation>
    <scope>NUCLEOTIDE SEQUENCE [LARGE SCALE GENOMIC DNA]</scope>
    <source>
        <strain evidence="4">ATCC 51364 / DSM 43886 / JCM 6844 / KCTC 9398 / NBRC 14523 / NRRL B-16468 / INA 2240</strain>
    </source>
</reference>
<proteinExistence type="predicted"/>
<dbReference type="RefSeq" id="WP_033434778.1">
    <property type="nucleotide sequence ID" value="NZ_CP034550.1"/>
</dbReference>
<dbReference type="OrthoDB" id="3694607at2"/>
<protein>
    <submittedName>
        <fullName evidence="3">DUF4082 domain-containing protein</fullName>
    </submittedName>
</protein>
<name>A0A5Q0H267_SACSY</name>
<organism evidence="3 4">
    <name type="scientific">Saccharothrix syringae</name>
    <name type="common">Nocardiopsis syringae</name>
    <dbReference type="NCBI Taxonomy" id="103733"/>
    <lineage>
        <taxon>Bacteria</taxon>
        <taxon>Bacillati</taxon>
        <taxon>Actinomycetota</taxon>
        <taxon>Actinomycetes</taxon>
        <taxon>Pseudonocardiales</taxon>
        <taxon>Pseudonocardiaceae</taxon>
        <taxon>Saccharothrix</taxon>
    </lineage>
</organism>
<evidence type="ECO:0000313" key="4">
    <source>
        <dbReference type="Proteomes" id="UP000325787"/>
    </source>
</evidence>
<keyword evidence="1" id="KW-0732">Signal</keyword>
<keyword evidence="4" id="KW-1185">Reference proteome</keyword>
<dbReference type="Pfam" id="PF13313">
    <property type="entry name" value="DUF4082"/>
    <property type="match status" value="1"/>
</dbReference>